<accession>A0ABX2FF94</accession>
<evidence type="ECO:0000256" key="1">
    <source>
        <dbReference type="SAM" id="SignalP"/>
    </source>
</evidence>
<gene>
    <name evidence="3" type="ORF">GC106_73200</name>
</gene>
<evidence type="ECO:0000313" key="3">
    <source>
        <dbReference type="EMBL" id="NRN70058.1"/>
    </source>
</evidence>
<dbReference type="Pfam" id="PF00754">
    <property type="entry name" value="F5_F8_type_C"/>
    <property type="match status" value="1"/>
</dbReference>
<feature type="non-terminal residue" evidence="3">
    <location>
        <position position="97"/>
    </location>
</feature>
<proteinExistence type="predicted"/>
<dbReference type="EMBL" id="JAAATY010000033">
    <property type="protein sequence ID" value="NRN70058.1"/>
    <property type="molecule type" value="Genomic_DNA"/>
</dbReference>
<keyword evidence="4" id="KW-1185">Reference proteome</keyword>
<dbReference type="Proteomes" id="UP000763557">
    <property type="component" value="Unassembled WGS sequence"/>
</dbReference>
<organism evidence="3 4">
    <name type="scientific">Kibdelosporangium persicum</name>
    <dbReference type="NCBI Taxonomy" id="2698649"/>
    <lineage>
        <taxon>Bacteria</taxon>
        <taxon>Bacillati</taxon>
        <taxon>Actinomycetota</taxon>
        <taxon>Actinomycetes</taxon>
        <taxon>Pseudonocardiales</taxon>
        <taxon>Pseudonocardiaceae</taxon>
        <taxon>Kibdelosporangium</taxon>
    </lineage>
</organism>
<sequence>MRRTTRLGLVAVLTLAVSGVVQPVASATGTPLEIKGISASADDGNVPANTIDGDLTTRWSAEGDGVWIRYDLGSAQTVGSVSIAWHKGDTRRDTFDV</sequence>
<comment type="caution">
    <text evidence="3">The sequence shown here is derived from an EMBL/GenBank/DDBJ whole genome shotgun (WGS) entry which is preliminary data.</text>
</comment>
<dbReference type="InterPro" id="IPR000421">
    <property type="entry name" value="FA58C"/>
</dbReference>
<feature type="signal peptide" evidence="1">
    <location>
        <begin position="1"/>
        <end position="26"/>
    </location>
</feature>
<feature type="domain" description="F5/8 type C" evidence="2">
    <location>
        <begin position="20"/>
        <end position="97"/>
    </location>
</feature>
<protein>
    <recommendedName>
        <fullName evidence="2">F5/8 type C domain-containing protein</fullName>
    </recommendedName>
</protein>
<feature type="chain" id="PRO_5045579188" description="F5/8 type C domain-containing protein" evidence="1">
    <location>
        <begin position="27"/>
        <end position="97"/>
    </location>
</feature>
<dbReference type="RefSeq" id="WP_217281493.1">
    <property type="nucleotide sequence ID" value="NZ_JAAATY010000033.1"/>
</dbReference>
<evidence type="ECO:0000259" key="2">
    <source>
        <dbReference type="PROSITE" id="PS50022"/>
    </source>
</evidence>
<name>A0ABX2FF94_9PSEU</name>
<reference evidence="3 4" key="1">
    <citation type="submission" date="2020-01" db="EMBL/GenBank/DDBJ databases">
        <title>Kibdelosporangium persica a novel Actinomycetes from a hot desert in Iran.</title>
        <authorList>
            <person name="Safaei N."/>
            <person name="Zaburannyi N."/>
            <person name="Mueller R."/>
            <person name="Wink J."/>
        </authorList>
    </citation>
    <scope>NUCLEOTIDE SEQUENCE [LARGE SCALE GENOMIC DNA]</scope>
    <source>
        <strain evidence="3 4">4NS15</strain>
    </source>
</reference>
<dbReference type="PROSITE" id="PS50022">
    <property type="entry name" value="FA58C_3"/>
    <property type="match status" value="1"/>
</dbReference>
<keyword evidence="1" id="KW-0732">Signal</keyword>
<evidence type="ECO:0000313" key="4">
    <source>
        <dbReference type="Proteomes" id="UP000763557"/>
    </source>
</evidence>